<feature type="transmembrane region" description="Helical" evidence="6">
    <location>
        <begin position="183"/>
        <end position="201"/>
    </location>
</feature>
<comment type="subcellular location">
    <subcellularLocation>
        <location evidence="1">Cell membrane</location>
        <topology evidence="1">Multi-pass membrane protein</topology>
    </subcellularLocation>
</comment>
<protein>
    <submittedName>
        <fullName evidence="7">UPF0104 family protein</fullName>
    </submittedName>
</protein>
<keyword evidence="5 6" id="KW-0472">Membrane</keyword>
<accession>A0A7C4ASI7</accession>
<evidence type="ECO:0000256" key="1">
    <source>
        <dbReference type="ARBA" id="ARBA00004651"/>
    </source>
</evidence>
<gene>
    <name evidence="7" type="ORF">ENV54_08710</name>
</gene>
<feature type="transmembrane region" description="Helical" evidence="6">
    <location>
        <begin position="37"/>
        <end position="58"/>
    </location>
</feature>
<reference evidence="7" key="1">
    <citation type="journal article" date="2020" name="mSystems">
        <title>Genome- and Community-Level Interaction Insights into Carbon Utilization and Element Cycling Functions of Hydrothermarchaeota in Hydrothermal Sediment.</title>
        <authorList>
            <person name="Zhou Z."/>
            <person name="Liu Y."/>
            <person name="Xu W."/>
            <person name="Pan J."/>
            <person name="Luo Z.H."/>
            <person name="Li M."/>
        </authorList>
    </citation>
    <scope>NUCLEOTIDE SEQUENCE [LARGE SCALE GENOMIC DNA]</scope>
    <source>
        <strain evidence="7">SpSt-769</strain>
    </source>
</reference>
<comment type="caution">
    <text evidence="7">The sequence shown here is derived from an EMBL/GenBank/DDBJ whole genome shotgun (WGS) entry which is preliminary data.</text>
</comment>
<keyword evidence="4 6" id="KW-1133">Transmembrane helix</keyword>
<evidence type="ECO:0000256" key="6">
    <source>
        <dbReference type="SAM" id="Phobius"/>
    </source>
</evidence>
<evidence type="ECO:0000256" key="2">
    <source>
        <dbReference type="ARBA" id="ARBA00022475"/>
    </source>
</evidence>
<dbReference type="InterPro" id="IPR022791">
    <property type="entry name" value="L-PG_synthase/AglD"/>
</dbReference>
<dbReference type="PANTHER" id="PTHR39087:SF2">
    <property type="entry name" value="UPF0104 MEMBRANE PROTEIN MJ1595"/>
    <property type="match status" value="1"/>
</dbReference>
<evidence type="ECO:0000256" key="3">
    <source>
        <dbReference type="ARBA" id="ARBA00022692"/>
    </source>
</evidence>
<dbReference type="EMBL" id="DTGT01000271">
    <property type="protein sequence ID" value="HGH61364.1"/>
    <property type="molecule type" value="Genomic_DNA"/>
</dbReference>
<dbReference type="Pfam" id="PF03706">
    <property type="entry name" value="LPG_synthase_TM"/>
    <property type="match status" value="1"/>
</dbReference>
<feature type="transmembrane region" description="Helical" evidence="6">
    <location>
        <begin position="263"/>
        <end position="281"/>
    </location>
</feature>
<keyword evidence="3 6" id="KW-0812">Transmembrane</keyword>
<organism evidence="7">
    <name type="scientific">Desulfomonile tiedjei</name>
    <dbReference type="NCBI Taxonomy" id="2358"/>
    <lineage>
        <taxon>Bacteria</taxon>
        <taxon>Pseudomonadati</taxon>
        <taxon>Thermodesulfobacteriota</taxon>
        <taxon>Desulfomonilia</taxon>
        <taxon>Desulfomonilales</taxon>
        <taxon>Desulfomonilaceae</taxon>
        <taxon>Desulfomonile</taxon>
    </lineage>
</organism>
<dbReference type="GO" id="GO:0005886">
    <property type="term" value="C:plasma membrane"/>
    <property type="evidence" value="ECO:0007669"/>
    <property type="project" value="UniProtKB-SubCell"/>
</dbReference>
<feature type="transmembrane region" description="Helical" evidence="6">
    <location>
        <begin position="233"/>
        <end position="256"/>
    </location>
</feature>
<dbReference type="PANTHER" id="PTHR39087">
    <property type="entry name" value="UPF0104 MEMBRANE PROTEIN MJ1595"/>
    <property type="match status" value="1"/>
</dbReference>
<keyword evidence="2" id="KW-1003">Cell membrane</keyword>
<feature type="transmembrane region" description="Helical" evidence="6">
    <location>
        <begin position="314"/>
        <end position="336"/>
    </location>
</feature>
<evidence type="ECO:0000256" key="5">
    <source>
        <dbReference type="ARBA" id="ARBA00023136"/>
    </source>
</evidence>
<evidence type="ECO:0000256" key="4">
    <source>
        <dbReference type="ARBA" id="ARBA00022989"/>
    </source>
</evidence>
<sequence length="354" mass="38356">MKRTNHFGAFGAYDDCVVEILSMDNSAQRQDTAPRRLLWSALSIAFVLVFLAACVAYVWLHRDDFSFLAATAHGDLSIAAACILLSYLLNSCQLGLFLVKLGLQLTLWERLGLTMAMMLGNLVIPLRGGSGALAVYLKAVHHFDFASFAIIYGGSALVMALINSALALGALGYLAAVHGFYQPILLAASGTLFIGSAYFVFAPPPTPRRYKGVLGALFRVSQGWRLITMDKPLMRALVLSTALIVLCLLGAFWSIYQATQSSISFWGVVVTSSLGNIANLAPFTPGSLGIFDAVAIQIPLLFDLDLPRSMAATFLFRTLCFGWALLFGLPASWYMARNIRLARSKDGLHSGPRS</sequence>
<evidence type="ECO:0000313" key="7">
    <source>
        <dbReference type="EMBL" id="HGH61364.1"/>
    </source>
</evidence>
<feature type="transmembrane region" description="Helical" evidence="6">
    <location>
        <begin position="78"/>
        <end position="99"/>
    </location>
</feature>
<proteinExistence type="predicted"/>
<name>A0A7C4ASI7_9BACT</name>
<feature type="transmembrane region" description="Helical" evidence="6">
    <location>
        <begin position="111"/>
        <end position="137"/>
    </location>
</feature>
<feature type="transmembrane region" description="Helical" evidence="6">
    <location>
        <begin position="149"/>
        <end position="176"/>
    </location>
</feature>
<dbReference type="AlphaFoldDB" id="A0A7C4ASI7"/>